<evidence type="ECO:0000313" key="2">
    <source>
        <dbReference type="EMBL" id="PKI83534.1"/>
    </source>
</evidence>
<organism evidence="2 3">
    <name type="scientific">Malassezia vespertilionis</name>
    <dbReference type="NCBI Taxonomy" id="2020962"/>
    <lineage>
        <taxon>Eukaryota</taxon>
        <taxon>Fungi</taxon>
        <taxon>Dikarya</taxon>
        <taxon>Basidiomycota</taxon>
        <taxon>Ustilaginomycotina</taxon>
        <taxon>Malasseziomycetes</taxon>
        <taxon>Malasseziales</taxon>
        <taxon>Malasseziaceae</taxon>
        <taxon>Malassezia</taxon>
    </lineage>
</organism>
<feature type="region of interest" description="Disordered" evidence="1">
    <location>
        <begin position="32"/>
        <end position="113"/>
    </location>
</feature>
<feature type="region of interest" description="Disordered" evidence="1">
    <location>
        <begin position="339"/>
        <end position="372"/>
    </location>
</feature>
<feature type="compositionally biased region" description="Polar residues" evidence="1">
    <location>
        <begin position="81"/>
        <end position="92"/>
    </location>
</feature>
<dbReference type="AlphaFoldDB" id="A0A2N1JAG2"/>
<proteinExistence type="predicted"/>
<evidence type="ECO:0000256" key="1">
    <source>
        <dbReference type="SAM" id="MobiDB-lite"/>
    </source>
</evidence>
<accession>A0A2N1JAG2</accession>
<dbReference type="Proteomes" id="UP000232875">
    <property type="component" value="Unassembled WGS sequence"/>
</dbReference>
<sequence>MELTPLERPADTDATQDSVIIMDKDTQYEFGEGVDNAMLHPPRTIRGDDPRSVGGAANVLDFEAHSDYPTTEDQERETRQIESNLRQWSQQEKMQRKHSRRSSAIPMNSPNGLVRRFSTSLARVPSQIRSGTRRTDTIPDTAYEMTPSGYANNASTHDEGATFTSVGRSEDQALRPGVGTQAFDFSGNGGDLASISFDDFNDIKEPLAAEMPYASGSGAVRPARYDSPSAGIHDGIISPVDTNDSSFASAVETPEHSNMAMTMAKIRAHDFPMVTVGRASSLQYRNSQLPQHEPSLSPDMSTRAAAARAARRYTAKNGISAIPESRDGAELAEADLAAMPSDPLESPGSTLRSADALSTDGKQSDTAAAGLRASSLHQDAYSRPVESMRLDTEQHELEAQRERDHAWLLSDLVFGCCGLCTTDGDDEEQAARTNPME</sequence>
<protein>
    <submittedName>
        <fullName evidence="2">Uncharacterized protein</fullName>
    </submittedName>
</protein>
<gene>
    <name evidence="2" type="ORF">MVES_002656</name>
</gene>
<dbReference type="EMBL" id="KZ454991">
    <property type="protein sequence ID" value="PKI83534.1"/>
    <property type="molecule type" value="Genomic_DNA"/>
</dbReference>
<dbReference type="OrthoDB" id="3358973at2759"/>
<reference evidence="2 3" key="1">
    <citation type="submission" date="2017-10" db="EMBL/GenBank/DDBJ databases">
        <title>A novel species of cold-tolerant Malassezia isolated from bats.</title>
        <authorList>
            <person name="Lorch J.M."/>
            <person name="Palmer J.M."/>
            <person name="Vanderwolf K.J."/>
            <person name="Schmidt K.Z."/>
            <person name="Verant M.L."/>
            <person name="Weller T.J."/>
            <person name="Blehert D.S."/>
        </authorList>
    </citation>
    <scope>NUCLEOTIDE SEQUENCE [LARGE SCALE GENOMIC DNA]</scope>
    <source>
        <strain evidence="2 3">NWHC:44797-103</strain>
    </source>
</reference>
<keyword evidence="3" id="KW-1185">Reference proteome</keyword>
<evidence type="ECO:0000313" key="3">
    <source>
        <dbReference type="Proteomes" id="UP000232875"/>
    </source>
</evidence>
<name>A0A2N1JAG2_9BASI</name>